<dbReference type="SUPFAM" id="SSF53474">
    <property type="entry name" value="alpha/beta-Hydrolases"/>
    <property type="match status" value="1"/>
</dbReference>
<feature type="domain" description="Serine aminopeptidase S33" evidence="2">
    <location>
        <begin position="72"/>
        <end position="192"/>
    </location>
</feature>
<feature type="signal peptide" evidence="1">
    <location>
        <begin position="1"/>
        <end position="46"/>
    </location>
</feature>
<evidence type="ECO:0000313" key="3">
    <source>
        <dbReference type="EMBL" id="OUO56277.1"/>
    </source>
</evidence>
<dbReference type="Proteomes" id="UP000196368">
    <property type="component" value="Unassembled WGS sequence"/>
</dbReference>
<comment type="caution">
    <text evidence="3">The sequence shown here is derived from an EMBL/GenBank/DDBJ whole genome shotgun (WGS) entry which is preliminary data.</text>
</comment>
<dbReference type="EMBL" id="NFJD01000004">
    <property type="protein sequence ID" value="OUO56277.1"/>
    <property type="molecule type" value="Genomic_DNA"/>
</dbReference>
<dbReference type="Pfam" id="PF12146">
    <property type="entry name" value="Hydrolase_4"/>
    <property type="match status" value="1"/>
</dbReference>
<name>A0A1Y4DAM9_9BACT</name>
<feature type="chain" id="PRO_5012328002" description="Serine aminopeptidase S33 domain-containing protein" evidence="1">
    <location>
        <begin position="47"/>
        <end position="311"/>
    </location>
</feature>
<evidence type="ECO:0000259" key="2">
    <source>
        <dbReference type="Pfam" id="PF12146"/>
    </source>
</evidence>
<reference evidence="4" key="1">
    <citation type="submission" date="2017-04" db="EMBL/GenBank/DDBJ databases">
        <title>Function of individual gut microbiota members based on whole genome sequencing of pure cultures obtained from chicken caecum.</title>
        <authorList>
            <person name="Medvecky M."/>
            <person name="Cejkova D."/>
            <person name="Polansky O."/>
            <person name="Karasova D."/>
            <person name="Kubasova T."/>
            <person name="Cizek A."/>
            <person name="Rychlik I."/>
        </authorList>
    </citation>
    <scope>NUCLEOTIDE SEQUENCE [LARGE SCALE GENOMIC DNA]</scope>
    <source>
        <strain evidence="4">An273</strain>
    </source>
</reference>
<dbReference type="AlphaFoldDB" id="A0A1Y4DAM9"/>
<proteinExistence type="predicted"/>
<accession>A0A1Y4DAM9</accession>
<evidence type="ECO:0000313" key="4">
    <source>
        <dbReference type="Proteomes" id="UP000196368"/>
    </source>
</evidence>
<sequence length="311" mass="33373">MRKKKLRSGLNPKRFWTVNMFCRILKFAAPVWALALLALPAAGADAKEQAVSLSTQDGWALAALYRPADEGKRTVILLHDLGKNKEEFSTFKANLGSEGFGYLALDLRGHGQSTNKGEAFSFAREGVDNEYNKMTRDVEAAVSFLDKKGVSQQDMVVLGAGLGANVAAKSMSFSPDIGGVALISPTTNNRDVLSIPAMRLYKGDILIAAGAADKKSFLEASVIRNVAFLTAGEGKVTFLTAYDLTSHDMLDKYLRPAVIQWLKTPHKPEVLPDAPAVDLTVPTNTQGLLVPPSGTEESLVPSVLGVQQGAL</sequence>
<dbReference type="Gene3D" id="3.40.50.1820">
    <property type="entry name" value="alpha/beta hydrolase"/>
    <property type="match status" value="1"/>
</dbReference>
<organism evidence="3 4">
    <name type="scientific">Candidatus Avelusimicrobium gallicola</name>
    <dbReference type="NCBI Taxonomy" id="2562704"/>
    <lineage>
        <taxon>Bacteria</taxon>
        <taxon>Pseudomonadati</taxon>
        <taxon>Elusimicrobiota</taxon>
        <taxon>Elusimicrobia</taxon>
        <taxon>Elusimicrobiales</taxon>
        <taxon>Elusimicrobiaceae</taxon>
        <taxon>Candidatus Avelusimicrobium</taxon>
    </lineage>
</organism>
<dbReference type="InterPro" id="IPR029058">
    <property type="entry name" value="AB_hydrolase_fold"/>
</dbReference>
<dbReference type="InterPro" id="IPR022742">
    <property type="entry name" value="Hydrolase_4"/>
</dbReference>
<evidence type="ECO:0000256" key="1">
    <source>
        <dbReference type="SAM" id="SignalP"/>
    </source>
</evidence>
<keyword evidence="1" id="KW-0732">Signal</keyword>
<protein>
    <recommendedName>
        <fullName evidence="2">Serine aminopeptidase S33 domain-containing protein</fullName>
    </recommendedName>
</protein>
<gene>
    <name evidence="3" type="ORF">B5F75_06580</name>
</gene>
<keyword evidence="4" id="KW-1185">Reference proteome</keyword>